<dbReference type="InterPro" id="IPR051358">
    <property type="entry name" value="TF_AMS/ICE1/BHLH6-like"/>
</dbReference>
<dbReference type="Gramene" id="AET4Gv20837700.5">
    <property type="protein sequence ID" value="AET4Gv20837700.5"/>
    <property type="gene ID" value="AET4Gv20837700"/>
</dbReference>
<evidence type="ECO:0000256" key="4">
    <source>
        <dbReference type="ARBA" id="ARBA00023163"/>
    </source>
</evidence>
<comment type="similarity">
    <text evidence="2">Belongs to the bHLH protein family.</text>
</comment>
<evidence type="ECO:0000256" key="2">
    <source>
        <dbReference type="ARBA" id="ARBA00005510"/>
    </source>
</evidence>
<dbReference type="InterPro" id="IPR054502">
    <property type="entry name" value="bHLH-TF_ACT-like_plant"/>
</dbReference>
<keyword evidence="4" id="KW-0804">Transcription</keyword>
<dbReference type="InterPro" id="IPR036638">
    <property type="entry name" value="HLH_DNA-bd_sf"/>
</dbReference>
<feature type="compositionally biased region" description="Polar residues" evidence="6">
    <location>
        <begin position="53"/>
        <end position="67"/>
    </location>
</feature>
<evidence type="ECO:0000259" key="7">
    <source>
        <dbReference type="PROSITE" id="PS50888"/>
    </source>
</evidence>
<dbReference type="InterPro" id="IPR011598">
    <property type="entry name" value="bHLH_dom"/>
</dbReference>
<protein>
    <recommendedName>
        <fullName evidence="7">BHLH domain-containing protein</fullName>
    </recommendedName>
</protein>
<dbReference type="SMART" id="SM00353">
    <property type="entry name" value="HLH"/>
    <property type="match status" value="1"/>
</dbReference>
<dbReference type="SUPFAM" id="SSF47459">
    <property type="entry name" value="HLH, helix-loop-helix DNA-binding domain"/>
    <property type="match status" value="1"/>
</dbReference>
<reference evidence="8" key="5">
    <citation type="journal article" date="2021" name="G3 (Bethesda)">
        <title>Aegilops tauschii genome assembly Aet v5.0 features greater sequence contiguity and improved annotation.</title>
        <authorList>
            <person name="Wang L."/>
            <person name="Zhu T."/>
            <person name="Rodriguez J.C."/>
            <person name="Deal K.R."/>
            <person name="Dubcovsky J."/>
            <person name="McGuire P.E."/>
            <person name="Lux T."/>
            <person name="Spannagl M."/>
            <person name="Mayer K.F.X."/>
            <person name="Baldrich P."/>
            <person name="Meyers B.C."/>
            <person name="Huo N."/>
            <person name="Gu Y.Q."/>
            <person name="Zhou H."/>
            <person name="Devos K.M."/>
            <person name="Bennetzen J.L."/>
            <person name="Unver T."/>
            <person name="Budak H."/>
            <person name="Gulick P.J."/>
            <person name="Galiba G."/>
            <person name="Kalapos B."/>
            <person name="Nelson D.R."/>
            <person name="Li P."/>
            <person name="You F.M."/>
            <person name="Luo M.C."/>
            <person name="Dvorak J."/>
        </authorList>
    </citation>
    <scope>NUCLEOTIDE SEQUENCE [LARGE SCALE GENOMIC DNA]</scope>
    <source>
        <strain evidence="8">cv. AL8/78</strain>
    </source>
</reference>
<reference evidence="9" key="1">
    <citation type="journal article" date="2014" name="Science">
        <title>Ancient hybridizations among the ancestral genomes of bread wheat.</title>
        <authorList>
            <consortium name="International Wheat Genome Sequencing Consortium,"/>
            <person name="Marcussen T."/>
            <person name="Sandve S.R."/>
            <person name="Heier L."/>
            <person name="Spannagl M."/>
            <person name="Pfeifer M."/>
            <person name="Jakobsen K.S."/>
            <person name="Wulff B.B."/>
            <person name="Steuernagel B."/>
            <person name="Mayer K.F."/>
            <person name="Olsen O.A."/>
        </authorList>
    </citation>
    <scope>NUCLEOTIDE SEQUENCE [LARGE SCALE GENOMIC DNA]</scope>
    <source>
        <strain evidence="9">cv. AL8/78</strain>
    </source>
</reference>
<sequence length="266" mass="28945">MNTLVHSASGLILLCYDCSVFRAYFVTLGSWMYCCSMYLPAEDSLSGLHDDSTSSPDGATSRSTKASSLERKNIINERHRRRMLNEKLYALRRIVPNITKMDKASIIQDAIAYIEELQEQERQILAALGTDSCTAVAKADDAASTGSNAEDHGVGSSPRKKMRRTTSASSINGAFSSPATHPVQILELEVTQVAEELTMMSMRHGNAHNAIAKVCEALESLCLKVISTSITAVASGIVHNMFIETEGMHGAQTIKEMIQTHSAISM</sequence>
<dbReference type="Pfam" id="PF22754">
    <property type="entry name" value="bHLH-TF_ACT-like_plant"/>
    <property type="match status" value="1"/>
</dbReference>
<dbReference type="GO" id="GO:0046983">
    <property type="term" value="F:protein dimerization activity"/>
    <property type="evidence" value="ECO:0007669"/>
    <property type="project" value="InterPro"/>
</dbReference>
<organism evidence="8 9">
    <name type="scientific">Aegilops tauschii subsp. strangulata</name>
    <name type="common">Goatgrass</name>
    <dbReference type="NCBI Taxonomy" id="200361"/>
    <lineage>
        <taxon>Eukaryota</taxon>
        <taxon>Viridiplantae</taxon>
        <taxon>Streptophyta</taxon>
        <taxon>Embryophyta</taxon>
        <taxon>Tracheophyta</taxon>
        <taxon>Spermatophyta</taxon>
        <taxon>Magnoliopsida</taxon>
        <taxon>Liliopsida</taxon>
        <taxon>Poales</taxon>
        <taxon>Poaceae</taxon>
        <taxon>BOP clade</taxon>
        <taxon>Pooideae</taxon>
        <taxon>Triticodae</taxon>
        <taxon>Triticeae</taxon>
        <taxon>Triticinae</taxon>
        <taxon>Aegilops</taxon>
    </lineage>
</organism>
<dbReference type="GO" id="GO:0003700">
    <property type="term" value="F:DNA-binding transcription factor activity"/>
    <property type="evidence" value="ECO:0007669"/>
    <property type="project" value="TreeGrafter"/>
</dbReference>
<evidence type="ECO:0000313" key="9">
    <source>
        <dbReference type="Proteomes" id="UP000015105"/>
    </source>
</evidence>
<dbReference type="GO" id="GO:0043565">
    <property type="term" value="F:sequence-specific DNA binding"/>
    <property type="evidence" value="ECO:0007669"/>
    <property type="project" value="TreeGrafter"/>
</dbReference>
<comment type="subcellular location">
    <subcellularLocation>
        <location evidence="1">Nucleus</location>
    </subcellularLocation>
</comment>
<dbReference type="Proteomes" id="UP000015105">
    <property type="component" value="Chromosome 4D"/>
</dbReference>
<evidence type="ECO:0000313" key="8">
    <source>
        <dbReference type="EnsemblPlants" id="AET4Gv20837700.5"/>
    </source>
</evidence>
<dbReference type="Gene3D" id="4.10.280.10">
    <property type="entry name" value="Helix-loop-helix DNA-binding domain"/>
    <property type="match status" value="1"/>
</dbReference>
<keyword evidence="3" id="KW-0805">Transcription regulation</keyword>
<dbReference type="Pfam" id="PF00010">
    <property type="entry name" value="HLH"/>
    <property type="match status" value="1"/>
</dbReference>
<dbReference type="PANTHER" id="PTHR31945">
    <property type="entry name" value="TRANSCRIPTION FACTOR SCREAM2-RELATED"/>
    <property type="match status" value="1"/>
</dbReference>
<reference evidence="9" key="2">
    <citation type="journal article" date="2017" name="Nat. Plants">
        <title>The Aegilops tauschii genome reveals multiple impacts of transposons.</title>
        <authorList>
            <person name="Zhao G."/>
            <person name="Zou C."/>
            <person name="Li K."/>
            <person name="Wang K."/>
            <person name="Li T."/>
            <person name="Gao L."/>
            <person name="Zhang X."/>
            <person name="Wang H."/>
            <person name="Yang Z."/>
            <person name="Liu X."/>
            <person name="Jiang W."/>
            <person name="Mao L."/>
            <person name="Kong X."/>
            <person name="Jiao Y."/>
            <person name="Jia J."/>
        </authorList>
    </citation>
    <scope>NUCLEOTIDE SEQUENCE [LARGE SCALE GENOMIC DNA]</scope>
    <source>
        <strain evidence="9">cv. AL8/78</strain>
    </source>
</reference>
<reference evidence="8" key="3">
    <citation type="journal article" date="2017" name="Nature">
        <title>Genome sequence of the progenitor of the wheat D genome Aegilops tauschii.</title>
        <authorList>
            <person name="Luo M.C."/>
            <person name="Gu Y.Q."/>
            <person name="Puiu D."/>
            <person name="Wang H."/>
            <person name="Twardziok S.O."/>
            <person name="Deal K.R."/>
            <person name="Huo N."/>
            <person name="Zhu T."/>
            <person name="Wang L."/>
            <person name="Wang Y."/>
            <person name="McGuire P.E."/>
            <person name="Liu S."/>
            <person name="Long H."/>
            <person name="Ramasamy R.K."/>
            <person name="Rodriguez J.C."/>
            <person name="Van S.L."/>
            <person name="Yuan L."/>
            <person name="Wang Z."/>
            <person name="Xia Z."/>
            <person name="Xiao L."/>
            <person name="Anderson O.D."/>
            <person name="Ouyang S."/>
            <person name="Liang Y."/>
            <person name="Zimin A.V."/>
            <person name="Pertea G."/>
            <person name="Qi P."/>
            <person name="Bennetzen J.L."/>
            <person name="Dai X."/>
            <person name="Dawson M.W."/>
            <person name="Muller H.G."/>
            <person name="Kugler K."/>
            <person name="Rivarola-Duarte L."/>
            <person name="Spannagl M."/>
            <person name="Mayer K.F.X."/>
            <person name="Lu F.H."/>
            <person name="Bevan M.W."/>
            <person name="Leroy P."/>
            <person name="Li P."/>
            <person name="You F.M."/>
            <person name="Sun Q."/>
            <person name="Liu Z."/>
            <person name="Lyons E."/>
            <person name="Wicker T."/>
            <person name="Salzberg S.L."/>
            <person name="Devos K.M."/>
            <person name="Dvorak J."/>
        </authorList>
    </citation>
    <scope>NUCLEOTIDE SEQUENCE [LARGE SCALE GENOMIC DNA]</scope>
    <source>
        <strain evidence="8">cv. AL8/78</strain>
    </source>
</reference>
<dbReference type="GO" id="GO:0005634">
    <property type="term" value="C:nucleus"/>
    <property type="evidence" value="ECO:0007669"/>
    <property type="project" value="UniProtKB-SubCell"/>
</dbReference>
<dbReference type="EnsemblPlants" id="AET4Gv20837700.5">
    <property type="protein sequence ID" value="AET4Gv20837700.5"/>
    <property type="gene ID" value="AET4Gv20837700"/>
</dbReference>
<reference evidence="8" key="4">
    <citation type="submission" date="2019-03" db="UniProtKB">
        <authorList>
            <consortium name="EnsemblPlants"/>
        </authorList>
    </citation>
    <scope>IDENTIFICATION</scope>
</reference>
<evidence type="ECO:0000256" key="1">
    <source>
        <dbReference type="ARBA" id="ARBA00004123"/>
    </source>
</evidence>
<feature type="region of interest" description="Disordered" evidence="6">
    <location>
        <begin position="140"/>
        <end position="176"/>
    </location>
</feature>
<dbReference type="AlphaFoldDB" id="A0A453J9D3"/>
<dbReference type="PANTHER" id="PTHR31945:SF26">
    <property type="entry name" value="TRANSCRIPTION FACTOR BHLH35"/>
    <property type="match status" value="1"/>
</dbReference>
<feature type="region of interest" description="Disordered" evidence="6">
    <location>
        <begin position="49"/>
        <end position="74"/>
    </location>
</feature>
<feature type="domain" description="BHLH" evidence="7">
    <location>
        <begin position="68"/>
        <end position="117"/>
    </location>
</feature>
<keyword evidence="5" id="KW-0539">Nucleus</keyword>
<proteinExistence type="inferred from homology"/>
<dbReference type="PROSITE" id="PS50888">
    <property type="entry name" value="BHLH"/>
    <property type="match status" value="1"/>
</dbReference>
<accession>A0A453J9D3</accession>
<name>A0A453J9D3_AEGTS</name>
<evidence type="ECO:0000256" key="5">
    <source>
        <dbReference type="ARBA" id="ARBA00023242"/>
    </source>
</evidence>
<keyword evidence="9" id="KW-1185">Reference proteome</keyword>
<evidence type="ECO:0000256" key="3">
    <source>
        <dbReference type="ARBA" id="ARBA00023015"/>
    </source>
</evidence>
<feature type="compositionally biased region" description="Polar residues" evidence="6">
    <location>
        <begin position="165"/>
        <end position="176"/>
    </location>
</feature>
<evidence type="ECO:0000256" key="6">
    <source>
        <dbReference type="SAM" id="MobiDB-lite"/>
    </source>
</evidence>